<accession>A0A2A4J5C6</accession>
<comment type="caution">
    <text evidence="2">The sequence shown here is derived from an EMBL/GenBank/DDBJ whole genome shotgun (WGS) entry which is preliminary data.</text>
</comment>
<organism evidence="2">
    <name type="scientific">Heliothis virescens</name>
    <name type="common">Tobacco budworm moth</name>
    <dbReference type="NCBI Taxonomy" id="7102"/>
    <lineage>
        <taxon>Eukaryota</taxon>
        <taxon>Metazoa</taxon>
        <taxon>Ecdysozoa</taxon>
        <taxon>Arthropoda</taxon>
        <taxon>Hexapoda</taxon>
        <taxon>Insecta</taxon>
        <taxon>Pterygota</taxon>
        <taxon>Neoptera</taxon>
        <taxon>Endopterygota</taxon>
        <taxon>Lepidoptera</taxon>
        <taxon>Glossata</taxon>
        <taxon>Ditrysia</taxon>
        <taxon>Noctuoidea</taxon>
        <taxon>Noctuidae</taxon>
        <taxon>Heliothinae</taxon>
        <taxon>Heliothis</taxon>
    </lineage>
</organism>
<dbReference type="AlphaFoldDB" id="A0A2A4J5C6"/>
<sequence>MITDDNQSGLFECSDGKSPISSVGGTSNPKSMENYSVFNEGSCGEPLFAQHIVVDFTPNDETDNDFLQKKICSFWKFIDNNPDIQNLKVKPDKMVYRDESSTNIMTETPNVEPESSIAANSEIYKTAVDMLVYAEDKNYIDRLFDAKMPMSNCTLGSREYKEGQLLSRPKKKDKKKPACTCKIDSTTCRVHCNQNKKNTSESPIRLLSRKMNEWDAKHPKSMVPPGQAPALQHCVIERTNVPDPF</sequence>
<feature type="compositionally biased region" description="Polar residues" evidence="1">
    <location>
        <begin position="19"/>
        <end position="28"/>
    </location>
</feature>
<dbReference type="EMBL" id="NWSH01003225">
    <property type="protein sequence ID" value="PCG66724.1"/>
    <property type="molecule type" value="Genomic_DNA"/>
</dbReference>
<protein>
    <submittedName>
        <fullName evidence="2">Uncharacterized protein</fullName>
    </submittedName>
</protein>
<gene>
    <name evidence="2" type="ORF">B5V51_7293</name>
</gene>
<name>A0A2A4J5C6_HELVI</name>
<reference evidence="2" key="1">
    <citation type="submission" date="2017-09" db="EMBL/GenBank/DDBJ databases">
        <title>Contemporary evolution of a Lepidopteran species, Heliothis virescens, in response to modern agricultural practices.</title>
        <authorList>
            <person name="Fritz M.L."/>
            <person name="Deyonke A.M."/>
            <person name="Papanicolaou A."/>
            <person name="Micinski S."/>
            <person name="Westbrook J."/>
            <person name="Gould F."/>
        </authorList>
    </citation>
    <scope>NUCLEOTIDE SEQUENCE [LARGE SCALE GENOMIC DNA]</scope>
    <source>
        <strain evidence="2">HvINT-</strain>
        <tissue evidence="2">Whole body</tissue>
    </source>
</reference>
<feature type="region of interest" description="Disordered" evidence="1">
    <location>
        <begin position="1"/>
        <end position="28"/>
    </location>
</feature>
<evidence type="ECO:0000256" key="1">
    <source>
        <dbReference type="SAM" id="MobiDB-lite"/>
    </source>
</evidence>
<proteinExistence type="predicted"/>
<evidence type="ECO:0000313" key="2">
    <source>
        <dbReference type="EMBL" id="PCG66724.1"/>
    </source>
</evidence>